<reference evidence="1 2" key="1">
    <citation type="journal article" date="2022" name="Plant J.">
        <title>Chromosome-level genome of Camellia lanceoleosa provides a valuable resource for understanding genome evolution and self-incompatibility.</title>
        <authorList>
            <person name="Gong W."/>
            <person name="Xiao S."/>
            <person name="Wang L."/>
            <person name="Liao Z."/>
            <person name="Chang Y."/>
            <person name="Mo W."/>
            <person name="Hu G."/>
            <person name="Li W."/>
            <person name="Zhao G."/>
            <person name="Zhu H."/>
            <person name="Hu X."/>
            <person name="Ji K."/>
            <person name="Xiang X."/>
            <person name="Song Q."/>
            <person name="Yuan D."/>
            <person name="Jin S."/>
            <person name="Zhang L."/>
        </authorList>
    </citation>
    <scope>NUCLEOTIDE SEQUENCE [LARGE SCALE GENOMIC DNA]</scope>
    <source>
        <strain evidence="1">SQ_2022a</strain>
    </source>
</reference>
<keyword evidence="1" id="KW-0418">Kinase</keyword>
<keyword evidence="1" id="KW-0808">Transferase</keyword>
<gene>
    <name evidence="1" type="ORF">LOK49_LG08G00630</name>
</gene>
<comment type="caution">
    <text evidence="1">The sequence shown here is derived from an EMBL/GenBank/DDBJ whole genome shotgun (WGS) entry which is preliminary data.</text>
</comment>
<proteinExistence type="predicted"/>
<dbReference type="Proteomes" id="UP001060215">
    <property type="component" value="Chromosome 9"/>
</dbReference>
<dbReference type="EMBL" id="CM045766">
    <property type="protein sequence ID" value="KAI8005143.1"/>
    <property type="molecule type" value="Genomic_DNA"/>
</dbReference>
<sequence>MVLLITSSSHHLCHFFQSSPRQWIEHDLMEIMESVKICMSKAIDKAIVDGHNVDGGLKAIGLTNQRETTIVWSKSIGLHLYNTIVWMDVCTSTLFILSFCLCKLKI</sequence>
<organism evidence="1 2">
    <name type="scientific">Camellia lanceoleosa</name>
    <dbReference type="NCBI Taxonomy" id="1840588"/>
    <lineage>
        <taxon>Eukaryota</taxon>
        <taxon>Viridiplantae</taxon>
        <taxon>Streptophyta</taxon>
        <taxon>Embryophyta</taxon>
        <taxon>Tracheophyta</taxon>
        <taxon>Spermatophyta</taxon>
        <taxon>Magnoliopsida</taxon>
        <taxon>eudicotyledons</taxon>
        <taxon>Gunneridae</taxon>
        <taxon>Pentapetalae</taxon>
        <taxon>asterids</taxon>
        <taxon>Ericales</taxon>
        <taxon>Theaceae</taxon>
        <taxon>Camellia</taxon>
    </lineage>
</organism>
<protein>
    <submittedName>
        <fullName evidence="1">Glycerol kinase</fullName>
    </submittedName>
</protein>
<accession>A0ACC0GX69</accession>
<name>A0ACC0GX69_9ERIC</name>
<keyword evidence="2" id="KW-1185">Reference proteome</keyword>
<evidence type="ECO:0000313" key="1">
    <source>
        <dbReference type="EMBL" id="KAI8005143.1"/>
    </source>
</evidence>
<evidence type="ECO:0000313" key="2">
    <source>
        <dbReference type="Proteomes" id="UP001060215"/>
    </source>
</evidence>